<name>N8RGG2_9GAMM</name>
<dbReference type="RefSeq" id="WP_004675143.1">
    <property type="nucleotide sequence ID" value="NZ_KB849218.1"/>
</dbReference>
<dbReference type="PATRIC" id="fig|1217671.3.peg.2576"/>
<accession>N8RGG2</accession>
<proteinExistence type="predicted"/>
<reference evidence="1 2" key="1">
    <citation type="submission" date="2013-02" db="EMBL/GenBank/DDBJ databases">
        <title>The Genome Sequence of Acinetobacter parvus NIPH 1103.</title>
        <authorList>
            <consortium name="The Broad Institute Genome Sequencing Platform"/>
            <consortium name="The Broad Institute Genome Sequencing Center for Infectious Disease"/>
            <person name="Cerqueira G."/>
            <person name="Feldgarden M."/>
            <person name="Courvalin P."/>
            <person name="Perichon B."/>
            <person name="Grillot-Courvalin C."/>
            <person name="Clermont D."/>
            <person name="Rocha E."/>
            <person name="Yoon E.-J."/>
            <person name="Nemec A."/>
            <person name="Walker B."/>
            <person name="Young S.K."/>
            <person name="Zeng Q."/>
            <person name="Gargeya S."/>
            <person name="Fitzgerald M."/>
            <person name="Haas B."/>
            <person name="Abouelleil A."/>
            <person name="Alvarado L."/>
            <person name="Arachchi H.M."/>
            <person name="Berlin A.M."/>
            <person name="Chapman S.B."/>
            <person name="Dewar J."/>
            <person name="Goldberg J."/>
            <person name="Griggs A."/>
            <person name="Gujja S."/>
            <person name="Hansen M."/>
            <person name="Howarth C."/>
            <person name="Imamovic A."/>
            <person name="Larimer J."/>
            <person name="McCowan C."/>
            <person name="Murphy C."/>
            <person name="Neiman D."/>
            <person name="Pearson M."/>
            <person name="Priest M."/>
            <person name="Roberts A."/>
            <person name="Saif S."/>
            <person name="Shea T."/>
            <person name="Sisk P."/>
            <person name="Sykes S."/>
            <person name="Wortman J."/>
            <person name="Nusbaum C."/>
            <person name="Birren B."/>
        </authorList>
    </citation>
    <scope>NUCLEOTIDE SEQUENCE [LARGE SCALE GENOMIC DNA]</scope>
    <source>
        <strain evidence="1 2">NIPH 1103</strain>
    </source>
</reference>
<dbReference type="EMBL" id="APOL01000042">
    <property type="protein sequence ID" value="ENU32634.1"/>
    <property type="molecule type" value="Genomic_DNA"/>
</dbReference>
<dbReference type="Proteomes" id="UP000018426">
    <property type="component" value="Unassembled WGS sequence"/>
</dbReference>
<evidence type="ECO:0008006" key="3">
    <source>
        <dbReference type="Google" id="ProtNLM"/>
    </source>
</evidence>
<gene>
    <name evidence="1" type="ORF">F989_02622</name>
</gene>
<evidence type="ECO:0000313" key="1">
    <source>
        <dbReference type="EMBL" id="ENU32634.1"/>
    </source>
</evidence>
<dbReference type="AlphaFoldDB" id="N8RGG2"/>
<organism evidence="1 2">
    <name type="scientific">Acinetobacter parvus NIPH 1103</name>
    <dbReference type="NCBI Taxonomy" id="1217671"/>
    <lineage>
        <taxon>Bacteria</taxon>
        <taxon>Pseudomonadati</taxon>
        <taxon>Pseudomonadota</taxon>
        <taxon>Gammaproteobacteria</taxon>
        <taxon>Moraxellales</taxon>
        <taxon>Moraxellaceae</taxon>
        <taxon>Acinetobacter</taxon>
    </lineage>
</organism>
<sequence length="655" mass="71620">MNKKILLPFAFSTLAVLMHGCGGESAKINEDPTKGVTVTKNASCDVTADDCLQFALDYPVAGLNFDCSSDKINHFATKLDSNIVTGACKLGDEVSFYIQGESSTRKISLGTVKLDNISKLKLATPPRIRLVDMATALTNKSAASLNQNDETVRTTMALVKILQSIGLERTDNVIGDIQPTELTIEKKDKLAGISKDIGASEIMSGEYVEVLKPWIDVTQISNDQAFLMVTQLLNLTNTGVWQADLPIFKAGSTTASSTTTDAVRPDGFFGCNKADCIKADSSLLHSMGRFFLLSDRQGYTLGYGQQWRGKPLIENELVAPPIALISKVKPFKIQVNAQNTWLNPISREVEGNRPLRLSLNVNSAEDLLIKQGKLLNGSVIVGTEAFYKQTLKLKENEVVDKKYLGLWEQNIDGTAYNGTIDIIKANPSSYLAKDIFRTEANVKSGQNYIFPLYATLTFKFSDATVTPKEVNIGIMIDQYGDIRTDIKKDATATDMSGNCAKTQNVNDNGTITDEYGEIQYRIGTTGATLFSTNDKSITVRMILSNPKFAMVDGAMFGLNIGADYSGAKINIHNLLAGQTTGINLTDFSNNTVGWSNDYASYQLVYNTTYDKLEDKSGYVEPTAEERELAKRYSGTVSIKIADQNIPACKAIRTKS</sequence>
<dbReference type="HOGENOM" id="CLU_425557_0_0_6"/>
<protein>
    <recommendedName>
        <fullName evidence="3">Pilus assembly protein FilF</fullName>
    </recommendedName>
</protein>
<evidence type="ECO:0000313" key="2">
    <source>
        <dbReference type="Proteomes" id="UP000018426"/>
    </source>
</evidence>
<comment type="caution">
    <text evidence="1">The sequence shown here is derived from an EMBL/GenBank/DDBJ whole genome shotgun (WGS) entry which is preliminary data.</text>
</comment>